<comment type="subcellular location">
    <subcellularLocation>
        <location evidence="13">Cell membrane</location>
        <topology evidence="13">Single-pass membrane protein</topology>
    </subcellularLocation>
    <subcellularLocation>
        <location evidence="12">Endomembrane system</location>
        <topology evidence="12">Single-pass membrane protein</topology>
    </subcellularLocation>
</comment>
<dbReference type="GO" id="GO:0012505">
    <property type="term" value="C:endomembrane system"/>
    <property type="evidence" value="ECO:0007669"/>
    <property type="project" value="UniProtKB-SubCell"/>
</dbReference>
<evidence type="ECO:0000256" key="3">
    <source>
        <dbReference type="ARBA" id="ARBA00022547"/>
    </source>
</evidence>
<proteinExistence type="inferred from homology"/>
<keyword evidence="4 13" id="KW-0812">Transmembrane</keyword>
<dbReference type="KEGG" id="azz:DEW08_18880"/>
<name>A0A2S2CUI8_9PROT</name>
<evidence type="ECO:0000256" key="1">
    <source>
        <dbReference type="ARBA" id="ARBA00005513"/>
    </source>
</evidence>
<keyword evidence="7 13" id="KW-0406">Ion transport</keyword>
<keyword evidence="9 13" id="KW-0066">ATP synthesis</keyword>
<keyword evidence="15" id="KW-1185">Reference proteome</keyword>
<dbReference type="PANTHER" id="PTHR33445">
    <property type="entry name" value="ATP SYNTHASE SUBUNIT B', CHLOROPLASTIC"/>
    <property type="match status" value="1"/>
</dbReference>
<dbReference type="RefSeq" id="WP_109330195.1">
    <property type="nucleotide sequence ID" value="NZ_CP029354.1"/>
</dbReference>
<organism evidence="14 15">
    <name type="scientific">Azospirillum thermophilum</name>
    <dbReference type="NCBI Taxonomy" id="2202148"/>
    <lineage>
        <taxon>Bacteria</taxon>
        <taxon>Pseudomonadati</taxon>
        <taxon>Pseudomonadota</taxon>
        <taxon>Alphaproteobacteria</taxon>
        <taxon>Rhodospirillales</taxon>
        <taxon>Azospirillaceae</taxon>
        <taxon>Azospirillum</taxon>
    </lineage>
</organism>
<dbReference type="HAMAP" id="MF_01398">
    <property type="entry name" value="ATP_synth_b_bprime"/>
    <property type="match status" value="1"/>
</dbReference>
<evidence type="ECO:0000256" key="5">
    <source>
        <dbReference type="ARBA" id="ARBA00022781"/>
    </source>
</evidence>
<keyword evidence="8 13" id="KW-0472">Membrane</keyword>
<dbReference type="EMBL" id="CP029354">
    <property type="protein sequence ID" value="AWK88183.1"/>
    <property type="molecule type" value="Genomic_DNA"/>
</dbReference>
<feature type="transmembrane region" description="Helical" evidence="13">
    <location>
        <begin position="6"/>
        <end position="22"/>
    </location>
</feature>
<dbReference type="CDD" id="cd06503">
    <property type="entry name" value="ATP-synt_Fo_b"/>
    <property type="match status" value="1"/>
</dbReference>
<dbReference type="GO" id="GO:0046933">
    <property type="term" value="F:proton-transporting ATP synthase activity, rotational mechanism"/>
    <property type="evidence" value="ECO:0007669"/>
    <property type="project" value="UniProtKB-UniRule"/>
</dbReference>
<dbReference type="PANTHER" id="PTHR33445:SF2">
    <property type="entry name" value="ATP SYNTHASE SUBUNIT B', CHLOROPLASTIC"/>
    <property type="match status" value="1"/>
</dbReference>
<evidence type="ECO:0000313" key="14">
    <source>
        <dbReference type="EMBL" id="AWK88183.1"/>
    </source>
</evidence>
<keyword evidence="5 13" id="KW-0375">Hydrogen ion transport</keyword>
<gene>
    <name evidence="13" type="primary">atpF</name>
    <name evidence="14" type="ORF">DEW08_18880</name>
</gene>
<dbReference type="InterPro" id="IPR002146">
    <property type="entry name" value="ATP_synth_b/b'su_bac/chlpt"/>
</dbReference>
<dbReference type="AlphaFoldDB" id="A0A2S2CUI8"/>
<evidence type="ECO:0000313" key="15">
    <source>
        <dbReference type="Proteomes" id="UP000245629"/>
    </source>
</evidence>
<dbReference type="InterPro" id="IPR050059">
    <property type="entry name" value="ATP_synthase_B_chain"/>
</dbReference>
<keyword evidence="3 13" id="KW-0138">CF(0)</keyword>
<evidence type="ECO:0000256" key="9">
    <source>
        <dbReference type="ARBA" id="ARBA00023310"/>
    </source>
</evidence>
<evidence type="ECO:0000256" key="8">
    <source>
        <dbReference type="ARBA" id="ARBA00023136"/>
    </source>
</evidence>
<evidence type="ECO:0000256" key="11">
    <source>
        <dbReference type="ARBA" id="ARBA00025614"/>
    </source>
</evidence>
<dbReference type="GO" id="GO:0005886">
    <property type="term" value="C:plasma membrane"/>
    <property type="evidence" value="ECO:0007669"/>
    <property type="project" value="UniProtKB-SubCell"/>
</dbReference>
<evidence type="ECO:0000256" key="4">
    <source>
        <dbReference type="ARBA" id="ARBA00022692"/>
    </source>
</evidence>
<dbReference type="GO" id="GO:0046961">
    <property type="term" value="F:proton-transporting ATPase activity, rotational mechanism"/>
    <property type="evidence" value="ECO:0007669"/>
    <property type="project" value="TreeGrafter"/>
</dbReference>
<evidence type="ECO:0000256" key="2">
    <source>
        <dbReference type="ARBA" id="ARBA00022448"/>
    </source>
</evidence>
<evidence type="ECO:0000256" key="6">
    <source>
        <dbReference type="ARBA" id="ARBA00022989"/>
    </source>
</evidence>
<comment type="function">
    <text evidence="11">Component of the F(0) channel, it forms part of the peripheral stalk, linking F(1) to F(0). The b'-subunit is a diverged and duplicated form of b found in plants and photosynthetic bacteria.</text>
</comment>
<dbReference type="Pfam" id="PF00430">
    <property type="entry name" value="ATP-synt_B"/>
    <property type="match status" value="1"/>
</dbReference>
<reference evidence="15" key="1">
    <citation type="submission" date="2018-05" db="EMBL/GenBank/DDBJ databases">
        <title>Azospirillum thermophila sp. nov., a novel isolated from hot spring.</title>
        <authorList>
            <person name="Zhao Z."/>
        </authorList>
    </citation>
    <scope>NUCLEOTIDE SEQUENCE [LARGE SCALE GENOMIC DNA]</scope>
    <source>
        <strain evidence="15">CFH 70021</strain>
    </source>
</reference>
<comment type="similarity">
    <text evidence="1 13">Belongs to the ATPase B chain family.</text>
</comment>
<keyword evidence="6 13" id="KW-1133">Transmembrane helix</keyword>
<dbReference type="Proteomes" id="UP000245629">
    <property type="component" value="Chromosome 3"/>
</dbReference>
<sequence>MTIDGWTILLQAVNFLVLVWLLRRFLYRPVLAVIAAREAETAGNRAAAAALQAAAETASRAVEAERAGIAAEHDRSIADALAAAEAERAALLDKARAEADRLLAEARARIADERGDALQSLKRSALALGTGLSQRLLRDLAPDATPLLFERACAALAALPAERRDALLPADGRIAMAAAADPGDAQRAAWTQRLSALLGRPVRLDLEVDPDLVAGVELRFPGLILAESWRDALARAGKELMSDDQSHAEHAV</sequence>
<evidence type="ECO:0000256" key="10">
    <source>
        <dbReference type="ARBA" id="ARBA00025198"/>
    </source>
</evidence>
<comment type="function">
    <text evidence="10 13">F(1)F(0) ATP synthase produces ATP from ADP in the presence of a proton or sodium gradient. F-type ATPases consist of two structural domains, F(1) containing the extramembraneous catalytic core and F(0) containing the membrane proton channel, linked together by a central stalk and a peripheral stalk. During catalysis, ATP synthesis in the catalytic domain of F(1) is coupled via a rotary mechanism of the central stalk subunits to proton translocation.</text>
</comment>
<keyword evidence="2 13" id="KW-0813">Transport</keyword>
<keyword evidence="13" id="KW-1003">Cell membrane</keyword>
<protein>
    <recommendedName>
        <fullName evidence="13">ATP synthase subunit b</fullName>
    </recommendedName>
    <alternativeName>
        <fullName evidence="13">ATP synthase F(0) sector subunit b</fullName>
    </alternativeName>
    <alternativeName>
        <fullName evidence="13">ATPase subunit I</fullName>
    </alternativeName>
    <alternativeName>
        <fullName evidence="13">F-type ATPase subunit b</fullName>
        <shortName evidence="13">F-ATPase subunit b</shortName>
    </alternativeName>
</protein>
<comment type="subunit">
    <text evidence="13">F-type ATPases have 2 components, F(1) - the catalytic core - and F(0) - the membrane proton channel. F(1) has five subunits: alpha(3), beta(3), gamma(1), delta(1), epsilon(1). F(0) has three main subunits: a(1), b(2) and c(10-14). The alpha and beta chains form an alternating ring which encloses part of the gamma chain. F(1) is attached to F(0) by a central stalk formed by the gamma and epsilon chains, while a peripheral stalk is formed by the delta and b chains.</text>
</comment>
<dbReference type="GO" id="GO:0045259">
    <property type="term" value="C:proton-transporting ATP synthase complex"/>
    <property type="evidence" value="ECO:0007669"/>
    <property type="project" value="UniProtKB-KW"/>
</dbReference>
<evidence type="ECO:0000256" key="12">
    <source>
        <dbReference type="ARBA" id="ARBA00037847"/>
    </source>
</evidence>
<dbReference type="OrthoDB" id="466272at2"/>
<accession>A0A2S2CUI8</accession>
<evidence type="ECO:0000256" key="7">
    <source>
        <dbReference type="ARBA" id="ARBA00023065"/>
    </source>
</evidence>
<evidence type="ECO:0000256" key="13">
    <source>
        <dbReference type="HAMAP-Rule" id="MF_01398"/>
    </source>
</evidence>